<dbReference type="GO" id="GO:0008104">
    <property type="term" value="P:intracellular protein localization"/>
    <property type="evidence" value="ECO:0007669"/>
    <property type="project" value="TreeGrafter"/>
</dbReference>
<reference evidence="2" key="1">
    <citation type="submission" date="2020-05" db="UniProtKB">
        <authorList>
            <consortium name="EnsemblMetazoa"/>
        </authorList>
    </citation>
    <scope>IDENTIFICATION</scope>
    <source>
        <strain evidence="2">Jacobina</strain>
    </source>
</reference>
<protein>
    <recommendedName>
        <fullName evidence="4">HEAT repeat-containing protein 5B</fullName>
    </recommendedName>
</protein>
<organism evidence="2 3">
    <name type="scientific">Lutzomyia longipalpis</name>
    <name type="common">Sand fly</name>
    <dbReference type="NCBI Taxonomy" id="7200"/>
    <lineage>
        <taxon>Eukaryota</taxon>
        <taxon>Metazoa</taxon>
        <taxon>Ecdysozoa</taxon>
        <taxon>Arthropoda</taxon>
        <taxon>Hexapoda</taxon>
        <taxon>Insecta</taxon>
        <taxon>Pterygota</taxon>
        <taxon>Neoptera</taxon>
        <taxon>Endopterygota</taxon>
        <taxon>Diptera</taxon>
        <taxon>Nematocera</taxon>
        <taxon>Psychodoidea</taxon>
        <taxon>Psychodidae</taxon>
        <taxon>Lutzomyia</taxon>
        <taxon>Lutzomyia</taxon>
    </lineage>
</organism>
<comment type="similarity">
    <text evidence="1">Belongs to the HEATR5 family.</text>
</comment>
<dbReference type="GO" id="GO:0005829">
    <property type="term" value="C:cytosol"/>
    <property type="evidence" value="ECO:0007669"/>
    <property type="project" value="GOC"/>
</dbReference>
<dbReference type="Gene3D" id="1.25.10.10">
    <property type="entry name" value="Leucine-rich Repeat Variant"/>
    <property type="match status" value="4"/>
</dbReference>
<proteinExistence type="inferred from homology"/>
<dbReference type="SUPFAM" id="SSF48371">
    <property type="entry name" value="ARM repeat"/>
    <property type="match status" value="2"/>
</dbReference>
<evidence type="ECO:0000256" key="1">
    <source>
        <dbReference type="ARBA" id="ARBA00008304"/>
    </source>
</evidence>
<dbReference type="EnsemblMetazoa" id="LLOJ006045-RA">
    <property type="protein sequence ID" value="LLOJ006045-PA"/>
    <property type="gene ID" value="LLOJ006045"/>
</dbReference>
<dbReference type="AlphaFoldDB" id="A0A1B0GJ56"/>
<dbReference type="InterPro" id="IPR046837">
    <property type="entry name" value="Laa1/Sip1/HEATR5-like_HEAT"/>
</dbReference>
<keyword evidence="3" id="KW-1185">Reference proteome</keyword>
<dbReference type="VEuPathDB" id="VectorBase:LLOJ006045"/>
<dbReference type="InterPro" id="IPR011989">
    <property type="entry name" value="ARM-like"/>
</dbReference>
<dbReference type="InterPro" id="IPR016024">
    <property type="entry name" value="ARM-type_fold"/>
</dbReference>
<evidence type="ECO:0000313" key="3">
    <source>
        <dbReference type="Proteomes" id="UP000092461"/>
    </source>
</evidence>
<dbReference type="PANTHER" id="PTHR21663:SF0">
    <property type="entry name" value="HEAT REPEAT-CONTAINING PROTEIN 5B"/>
    <property type="match status" value="1"/>
</dbReference>
<dbReference type="GO" id="GO:0030139">
    <property type="term" value="C:endocytic vesicle"/>
    <property type="evidence" value="ECO:0007669"/>
    <property type="project" value="TreeGrafter"/>
</dbReference>
<name>A0A1B0GJ56_LUTLO</name>
<dbReference type="GO" id="GO:0006897">
    <property type="term" value="P:endocytosis"/>
    <property type="evidence" value="ECO:0007669"/>
    <property type="project" value="TreeGrafter"/>
</dbReference>
<accession>A0A1B0GJ56</accession>
<dbReference type="GO" id="GO:0005794">
    <property type="term" value="C:Golgi apparatus"/>
    <property type="evidence" value="ECO:0007669"/>
    <property type="project" value="TreeGrafter"/>
</dbReference>
<dbReference type="GO" id="GO:0042147">
    <property type="term" value="P:retrograde transport, endosome to Golgi"/>
    <property type="evidence" value="ECO:0007669"/>
    <property type="project" value="TreeGrafter"/>
</dbReference>
<dbReference type="Proteomes" id="UP000092461">
    <property type="component" value="Unassembled WGS sequence"/>
</dbReference>
<dbReference type="EMBL" id="AJWK01019317">
    <property type="status" value="NOT_ANNOTATED_CDS"/>
    <property type="molecule type" value="Genomic_DNA"/>
</dbReference>
<evidence type="ECO:0008006" key="4">
    <source>
        <dbReference type="Google" id="ProtNLM"/>
    </source>
</evidence>
<dbReference type="PANTHER" id="PTHR21663">
    <property type="entry name" value="HYPOTHETICAL HEAT DOMAIN-CONTAINING"/>
    <property type="match status" value="1"/>
</dbReference>
<dbReference type="Pfam" id="PF20210">
    <property type="entry name" value="Laa1_Sip1_HTR5"/>
    <property type="match status" value="1"/>
</dbReference>
<sequence length="1250" mass="136092">MGTAISNVHKDIYKATRHCLTDRVMAVRVAAAKCLIEMVKHANFLYTTELESLATLCFRGFEGSNYEVRCSIATLLGILIAMTQQADKTIPNVNTSKVTRSISLDEALGVLMSGFLRGGVSFLKGTGEMIKGTTAVNREVRVGVTHAYVVLVQQMGSVWLERNLQKFLTHILDLVANPKAASSHVDAVYSRKCINFILRSVVGKMIGEKVQMSTCKELVQIVAKQMNTIDFNPENAKDSNQETLFSQHLLVCALQELGSLVLILGTTAQNLLTDQQLNFVDATCAVLIHPCLAARLAAAWCLRCICVAVPSQITPLIDRCIDAMENMRSSPEAISGYSSALAAVLGSVRFSPLGIPHTKGKVVFNTAEELLRTATIMTLGVPVVKGLLPRMHLLWRNSFPKSAKELDNEKARGDAFTWQVTLEGRAGALSVMYSFLLHCPELITDEITRRLLTPIESALAMLVNISSVLKSYGQQLKAPAAIVRLRLYETLTLLPANALESSYTHLLRMLVAEFTLAENPANTTTSLLKALCHADDSIILGSWLQDTDHHTIEDQLQANSAAGSGALEHDPCSLYRPLPKTEFCPGPLPLGVTVIDIMLRQHDRKLCKMNIFTALLSGLKGLTETKSSIGQEDVKKSATSLIITSLVSTNSVLRCAAGEALGRIAQVVGDSRFTAELAQTSFDRLKSARDVVTRTGHSLALGCLHRYVGGMGSSQHLNTSVSILLALAQDGSSPVVQVWSLYALSLIADSGGPMFRGYVEPTLSLCLKLLLSVPQTHMDVHQCIGRVLSALITTIGPELQGNNASISAARSSFLCACAIMHAHSDPFVQAEATGCLQQLHLFAPRHVNLSNLVPTLCRTLSSDYLMLRKAAVSCLRQLTQREAKEVCDHGMTMIPTEDGDSAIPENGLPGYLFGMLDTETDPEMIKNIHDTLMSMLQMLASENLSQWLGLCKNVLTVATDFGSLSANDEASAKDSLNVTDTDNEDDDMDMEYHAEDTTTHPSIQPRWPTRVFAAECVRKIISSCENSNPAHFDLHMAKEYQLTKSKGDYLVLHLSDLIRMAFMAATSDSDHLRLAGLKTLQEVIDRFARVPEPEFPGHLLLEQFQAQVGAALRPAFAPDTPSHVTAAACEVCSTWIGSGVARDMNDLRRVHQLLVSSLSKLSTRTNSTQLYNESMATLEKLSILKAWAEVYIVAMVGNGSAPASVLLKKLSTAQSIDRCDDDGGEFGNFESSGESLLALVRPELSDLSQH</sequence>
<dbReference type="GO" id="GO:0016020">
    <property type="term" value="C:membrane"/>
    <property type="evidence" value="ECO:0007669"/>
    <property type="project" value="TreeGrafter"/>
</dbReference>
<evidence type="ECO:0000313" key="2">
    <source>
        <dbReference type="EnsemblMetazoa" id="LLOJ006045-PA"/>
    </source>
</evidence>
<dbReference type="InterPro" id="IPR040108">
    <property type="entry name" value="Laa1/Sip1/HEATR5"/>
</dbReference>